<dbReference type="OrthoDB" id="126393at2759"/>
<evidence type="ECO:0008006" key="4">
    <source>
        <dbReference type="Google" id="ProtNLM"/>
    </source>
</evidence>
<organism evidence="2 3">
    <name type="scientific">Phytophthora cactorum</name>
    <dbReference type="NCBI Taxonomy" id="29920"/>
    <lineage>
        <taxon>Eukaryota</taxon>
        <taxon>Sar</taxon>
        <taxon>Stramenopiles</taxon>
        <taxon>Oomycota</taxon>
        <taxon>Peronosporomycetes</taxon>
        <taxon>Peronosporales</taxon>
        <taxon>Peronosporaceae</taxon>
        <taxon>Phytophthora</taxon>
    </lineage>
</organism>
<accession>A0A8T1TY17</accession>
<feature type="compositionally biased region" description="Basic and acidic residues" evidence="1">
    <location>
        <begin position="495"/>
        <end position="505"/>
    </location>
</feature>
<dbReference type="AlphaFoldDB" id="A0A8T1TY17"/>
<evidence type="ECO:0000313" key="3">
    <source>
        <dbReference type="Proteomes" id="UP000688947"/>
    </source>
</evidence>
<feature type="compositionally biased region" description="Basic and acidic residues" evidence="1">
    <location>
        <begin position="468"/>
        <end position="487"/>
    </location>
</feature>
<dbReference type="EMBL" id="JAENGZ010001222">
    <property type="protein sequence ID" value="KAG6949651.1"/>
    <property type="molecule type" value="Genomic_DNA"/>
</dbReference>
<dbReference type="VEuPathDB" id="FungiDB:PC110_g20120"/>
<protein>
    <recommendedName>
        <fullName evidence="4">MULE transposase domain-containing protein</fullName>
    </recommendedName>
</protein>
<dbReference type="Proteomes" id="UP000688947">
    <property type="component" value="Unassembled WGS sequence"/>
</dbReference>
<name>A0A8T1TY17_9STRA</name>
<gene>
    <name evidence="2" type="ORF">JG687_00014719</name>
</gene>
<feature type="compositionally biased region" description="Polar residues" evidence="1">
    <location>
        <begin position="451"/>
        <end position="466"/>
    </location>
</feature>
<feature type="region of interest" description="Disordered" evidence="1">
    <location>
        <begin position="451"/>
        <end position="505"/>
    </location>
</feature>
<comment type="caution">
    <text evidence="2">The sequence shown here is derived from an EMBL/GenBank/DDBJ whole genome shotgun (WGS) entry which is preliminary data.</text>
</comment>
<sequence>MPSVPPMHGLYPIQASCILLAVIPSASVHWPGFKRSLAQGLSSARKRVAASVKTVDRVNVDHRQALIYRAISSAKKMAGLSSARTRGHGFAVSLTAKVVFFVISSVCSIVAVQENWVSVLECDGTHMKNPQYNGVCVLLVGKDGDWTNISIVIAFIHKQMAENVEWYQDGRSCTLYRQRKTTRSFCALHIFFNVCGHFRSVDPNINNVTALVFLLHATTTLVEYESLLDEIRVAFPVSRKVKVNGNMENQTVDQYLRKIHPTSWTKFGNGSQTPEEASAIVSERKAAPAYGVGCPLFAGRTPSAIEGKNHALLLAGIRDCQVFGALTLFCNIVVETLADKKTNPSNWVRDKHTVTPRAKAMFDRQVWNAADSSVRKSTGSVFYVDDVEPTIEEGDSRKTYESTPLLTRGGPRDQITFTHRVLAPVAQIGSTFNFHAVISFHQFTVCTGTSYRPQHPGTSHLQPSHSRGQRDVARREKRILSRGEPKRITSSHGGSRKETKAQTDQIKRAAVATSMREFFSSETRAAEKKKRAKYTCSQCGKAESHNAVKCPTRKSGNVESDVEPGDYIVGNCPLELLERRISYVASEVKNPSFVNTAFD</sequence>
<evidence type="ECO:0000256" key="1">
    <source>
        <dbReference type="SAM" id="MobiDB-lite"/>
    </source>
</evidence>
<evidence type="ECO:0000313" key="2">
    <source>
        <dbReference type="EMBL" id="KAG6949651.1"/>
    </source>
</evidence>
<proteinExistence type="predicted"/>
<reference evidence="2" key="1">
    <citation type="submission" date="2021-01" db="EMBL/GenBank/DDBJ databases">
        <title>Phytophthora aleatoria, a newly-described species from Pinus radiata is distinct from Phytophthora cactorum isolates based on comparative genomics.</title>
        <authorList>
            <person name="Mcdougal R."/>
            <person name="Panda P."/>
            <person name="Williams N."/>
            <person name="Studholme D.J."/>
        </authorList>
    </citation>
    <scope>NUCLEOTIDE SEQUENCE</scope>
    <source>
        <strain evidence="2">NZFS 3830</strain>
    </source>
</reference>